<reference evidence="7" key="1">
    <citation type="submission" date="2015-05" db="EMBL/GenBank/DDBJ databases">
        <authorList>
            <person name="Rattei Thomas"/>
        </authorList>
    </citation>
    <scope>NUCLEOTIDE SEQUENCE</scope>
    <source>
        <strain evidence="3">CV15</strain>
        <strain evidence="4">CWL029c</strain>
        <strain evidence="6">DC9</strain>
        <strain evidence="5">GiD</strain>
        <strain evidence="7">H12</strain>
        <strain evidence="8">MUL2216</strain>
        <strain evidence="9">Panola</strain>
        <strain evidence="11">PB1</strain>
        <strain evidence="10">U1271</strain>
        <strain evidence="12">UZG1</strain>
        <strain evidence="13">Wien2</strain>
        <strain evidence="14">YK41</strain>
    </source>
</reference>
<protein>
    <recommendedName>
        <fullName evidence="2">UPF0235 protein BN1224_CV15_B_04470</fullName>
    </recommendedName>
</protein>
<evidence type="ECO:0000256" key="2">
    <source>
        <dbReference type="HAMAP-Rule" id="MF_00634"/>
    </source>
</evidence>
<dbReference type="NCBIfam" id="TIGR00251">
    <property type="entry name" value="DUF167 family protein"/>
    <property type="match status" value="1"/>
</dbReference>
<evidence type="ECO:0000313" key="11">
    <source>
        <dbReference type="EMBL" id="CRI50537.1"/>
    </source>
</evidence>
<comment type="similarity">
    <text evidence="1 2">Belongs to the UPF0235 family.</text>
</comment>
<dbReference type="EMBL" id="LN847227">
    <property type="protein sequence ID" value="CRI45985.1"/>
    <property type="molecule type" value="Genomic_DNA"/>
</dbReference>
<evidence type="ECO:0000313" key="3">
    <source>
        <dbReference type="EMBL" id="CRI38124.1"/>
    </source>
</evidence>
<dbReference type="SMR" id="A0A0F7WUL3"/>
<dbReference type="OrthoDB" id="9800587at2"/>
<dbReference type="InterPro" id="IPR036591">
    <property type="entry name" value="YggU-like_sf"/>
</dbReference>
<evidence type="ECO:0000313" key="10">
    <source>
        <dbReference type="EMBL" id="CRI49409.1"/>
    </source>
</evidence>
<dbReference type="HAMAP" id="MF_00634">
    <property type="entry name" value="UPF0235"/>
    <property type="match status" value="1"/>
</dbReference>
<dbReference type="PANTHER" id="PTHR13420:SF7">
    <property type="entry name" value="UPF0235 PROTEIN C15ORF40"/>
    <property type="match status" value="1"/>
</dbReference>
<evidence type="ECO:0000313" key="7">
    <source>
        <dbReference type="EMBL" id="CRI43745.1"/>
    </source>
</evidence>
<dbReference type="EMBL" id="LN847245">
    <property type="protein sequence ID" value="CRI51664.1"/>
    <property type="molecule type" value="Genomic_DNA"/>
</dbReference>
<dbReference type="GO" id="GO:0005737">
    <property type="term" value="C:cytoplasm"/>
    <property type="evidence" value="ECO:0007669"/>
    <property type="project" value="TreeGrafter"/>
</dbReference>
<dbReference type="SMART" id="SM01152">
    <property type="entry name" value="DUF167"/>
    <property type="match status" value="1"/>
</dbReference>
<dbReference type="EMBL" id="LN847049">
    <property type="protein sequence ID" value="CRI42611.1"/>
    <property type="molecule type" value="Genomic_DNA"/>
</dbReference>
<dbReference type="EMBL" id="LN847240">
    <property type="protein sequence ID" value="CRI50537.1"/>
    <property type="molecule type" value="Genomic_DNA"/>
</dbReference>
<evidence type="ECO:0000313" key="5">
    <source>
        <dbReference type="EMBL" id="CRI41518.1"/>
    </source>
</evidence>
<organism evidence="7">
    <name type="scientific">Chlamydia pneumoniae</name>
    <name type="common">Chlamydophila pneumoniae</name>
    <dbReference type="NCBI Taxonomy" id="83558"/>
    <lineage>
        <taxon>Bacteria</taxon>
        <taxon>Pseudomonadati</taxon>
        <taxon>Chlamydiota</taxon>
        <taxon>Chlamydiia</taxon>
        <taxon>Chlamydiales</taxon>
        <taxon>Chlamydiaceae</taxon>
        <taxon>Chlamydia/Chlamydophila group</taxon>
        <taxon>Chlamydia</taxon>
    </lineage>
</organism>
<evidence type="ECO:0000313" key="13">
    <source>
        <dbReference type="EMBL" id="CRI53060.1"/>
    </source>
</evidence>
<dbReference type="SUPFAM" id="SSF69786">
    <property type="entry name" value="YggU-like"/>
    <property type="match status" value="1"/>
</dbReference>
<name>A0A0F7WUL3_CHLPN</name>
<evidence type="ECO:0000313" key="9">
    <source>
        <dbReference type="EMBL" id="CRI47116.1"/>
    </source>
</evidence>
<dbReference type="OMA" id="AANKQCV"/>
<proteinExistence type="inferred from homology"/>
<dbReference type="Pfam" id="PF02594">
    <property type="entry name" value="DUF167"/>
    <property type="match status" value="1"/>
</dbReference>
<dbReference type="InterPro" id="IPR003746">
    <property type="entry name" value="DUF167"/>
</dbReference>
<dbReference type="PANTHER" id="PTHR13420">
    <property type="entry name" value="UPF0235 PROTEIN C15ORF40"/>
    <property type="match status" value="1"/>
</dbReference>
<evidence type="ECO:0000256" key="1">
    <source>
        <dbReference type="ARBA" id="ARBA00010364"/>
    </source>
</evidence>
<dbReference type="Gene3D" id="3.30.1200.10">
    <property type="entry name" value="YggU-like"/>
    <property type="match status" value="1"/>
</dbReference>
<dbReference type="EMBL" id="LN847184">
    <property type="protein sequence ID" value="CRI43745.1"/>
    <property type="molecule type" value="Genomic_DNA"/>
</dbReference>
<dbReference type="EMBL" id="LN847008">
    <property type="protein sequence ID" value="CRI41518.1"/>
    <property type="molecule type" value="Genomic_DNA"/>
</dbReference>
<accession>A0A0F7WUL3</accession>
<dbReference type="PATRIC" id="fig|83558.13.peg.531"/>
<dbReference type="EMBL" id="LN846998">
    <property type="protein sequence ID" value="CRI38124.1"/>
    <property type="molecule type" value="Genomic_DNA"/>
</dbReference>
<dbReference type="EMBL" id="LN847004">
    <property type="protein sequence ID" value="CRI40389.1"/>
    <property type="molecule type" value="Genomic_DNA"/>
</dbReference>
<evidence type="ECO:0000313" key="6">
    <source>
        <dbReference type="EMBL" id="CRI42611.1"/>
    </source>
</evidence>
<dbReference type="NCBIfam" id="NF001887">
    <property type="entry name" value="PRK00647.1"/>
    <property type="match status" value="1"/>
</dbReference>
<gene>
    <name evidence="3" type="ORF">BN1224_CV15_B_04470</name>
    <name evidence="6" type="ORF">BN1224_DC9_BS_00940</name>
    <name evidence="5" type="ORF">BN1224_GiD_A_05190</name>
    <name evidence="7" type="ORF">BN1224_H12_EE_00030</name>
    <name evidence="8" type="ORF">BN1224_MUL2216_F_00400</name>
    <name evidence="9" type="ORF">BN1224_Panola_H_00140</name>
    <name evidence="11" type="ORF">BN1224_PB1_B_05060</name>
    <name evidence="10" type="ORF">BN1224_U1271_C_03490</name>
    <name evidence="12" type="ORF">BN1224_UZG1_A_05190</name>
    <name evidence="13" type="ORF">BN1224_Wien2_G_01440</name>
    <name evidence="14" type="ORF">BN1224_YK41_BP_00140</name>
    <name evidence="4" type="ORF">CWL029c_D_00260</name>
</gene>
<evidence type="ECO:0000313" key="14">
    <source>
        <dbReference type="EMBL" id="CRI73157.1"/>
    </source>
</evidence>
<dbReference type="EMBL" id="LN847254">
    <property type="protein sequence ID" value="CRI53060.1"/>
    <property type="molecule type" value="Genomic_DNA"/>
</dbReference>
<dbReference type="RefSeq" id="WP_010883135.1">
    <property type="nucleotide sequence ID" value="NZ_CP160064.1"/>
</dbReference>
<dbReference type="GeneID" id="45050540"/>
<evidence type="ECO:0000313" key="12">
    <source>
        <dbReference type="EMBL" id="CRI51664.1"/>
    </source>
</evidence>
<dbReference type="EMBL" id="LN849041">
    <property type="protein sequence ID" value="CRI73157.1"/>
    <property type="molecule type" value="Genomic_DNA"/>
</dbReference>
<sequence length="90" mass="9994">MDDSWILEVKVTPKAKENKIVGFDGQALKVRVTEPPEKGKANDAVISLLAKALSLPKRDVTLIAGETSRKKKFLLPNRVQDIIFSLHIDV</sequence>
<dbReference type="AlphaFoldDB" id="A0A0F7WUL3"/>
<evidence type="ECO:0000313" key="8">
    <source>
        <dbReference type="EMBL" id="CRI45985.1"/>
    </source>
</evidence>
<evidence type="ECO:0000313" key="4">
    <source>
        <dbReference type="EMBL" id="CRI40389.1"/>
    </source>
</evidence>
<dbReference type="EMBL" id="LN847233">
    <property type="protein sequence ID" value="CRI47116.1"/>
    <property type="molecule type" value="Genomic_DNA"/>
</dbReference>
<dbReference type="EMBL" id="LN847244">
    <property type="protein sequence ID" value="CRI49409.1"/>
    <property type="molecule type" value="Genomic_DNA"/>
</dbReference>